<dbReference type="KEGG" id="hut:Huta_1094"/>
<feature type="compositionally biased region" description="Polar residues" evidence="7">
    <location>
        <begin position="762"/>
        <end position="772"/>
    </location>
</feature>
<dbReference type="InterPro" id="IPR008969">
    <property type="entry name" value="CarboxyPept-like_regulatory"/>
</dbReference>
<dbReference type="eggNOG" id="arCOG02312">
    <property type="taxonomic scope" value="Archaea"/>
</dbReference>
<evidence type="ECO:0000256" key="8">
    <source>
        <dbReference type="SAM" id="Phobius"/>
    </source>
</evidence>
<dbReference type="PANTHER" id="PTHR30572">
    <property type="entry name" value="MEMBRANE COMPONENT OF TRANSPORTER-RELATED"/>
    <property type="match status" value="1"/>
</dbReference>
<evidence type="ECO:0000256" key="4">
    <source>
        <dbReference type="ARBA" id="ARBA00022989"/>
    </source>
</evidence>
<dbReference type="PANTHER" id="PTHR30572:SF4">
    <property type="entry name" value="ABC TRANSPORTER PERMEASE YTRF"/>
    <property type="match status" value="1"/>
</dbReference>
<keyword evidence="5 8" id="KW-0472">Membrane</keyword>
<dbReference type="eggNOG" id="arCOG03256">
    <property type="taxonomic scope" value="Archaea"/>
</dbReference>
<dbReference type="InterPro" id="IPR003838">
    <property type="entry name" value="ABC3_permease_C"/>
</dbReference>
<gene>
    <name evidence="10" type="ordered locus">Huta_1094</name>
</gene>
<reference evidence="10 11" key="1">
    <citation type="journal article" date="2009" name="Stand. Genomic Sci.">
        <title>Complete genome sequence of Halorhabdus utahensis type strain (AX-2).</title>
        <authorList>
            <person name="Anderson I."/>
            <person name="Tindall B.J."/>
            <person name="Pomrenke H."/>
            <person name="Goker M."/>
            <person name="Lapidus A."/>
            <person name="Nolan M."/>
            <person name="Copeland A."/>
            <person name="Glavina Del Rio T."/>
            <person name="Chen F."/>
            <person name="Tice H."/>
            <person name="Cheng J.F."/>
            <person name="Lucas S."/>
            <person name="Chertkov O."/>
            <person name="Bruce D."/>
            <person name="Brettin T."/>
            <person name="Detter J.C."/>
            <person name="Han C."/>
            <person name="Goodwin L."/>
            <person name="Land M."/>
            <person name="Hauser L."/>
            <person name="Chang Y.J."/>
            <person name="Jeffries C.D."/>
            <person name="Pitluck S."/>
            <person name="Pati A."/>
            <person name="Mavromatis K."/>
            <person name="Ivanova N."/>
            <person name="Ovchinnikova G."/>
            <person name="Chen A."/>
            <person name="Palaniappan K."/>
            <person name="Chain P."/>
            <person name="Rohde M."/>
            <person name="Bristow J."/>
            <person name="Eisen J.A."/>
            <person name="Markowitz V."/>
            <person name="Hugenholtz P."/>
            <person name="Kyrpides N.C."/>
            <person name="Klenk H.P."/>
        </authorList>
    </citation>
    <scope>NUCLEOTIDE SEQUENCE [LARGE SCALE GENOMIC DNA]</scope>
    <source>
        <strain evidence="11">DSM 12940 / JCM 11049 / AX-2</strain>
    </source>
</reference>
<feature type="region of interest" description="Disordered" evidence="7">
    <location>
        <begin position="741"/>
        <end position="776"/>
    </location>
</feature>
<organism evidence="10 11">
    <name type="scientific">Halorhabdus utahensis (strain DSM 12940 / JCM 11049 / AX-2)</name>
    <dbReference type="NCBI Taxonomy" id="519442"/>
    <lineage>
        <taxon>Archaea</taxon>
        <taxon>Methanobacteriati</taxon>
        <taxon>Methanobacteriota</taxon>
        <taxon>Stenosarchaea group</taxon>
        <taxon>Halobacteria</taxon>
        <taxon>Halobacteriales</taxon>
        <taxon>Haloarculaceae</taxon>
        <taxon>Halorhabdus</taxon>
    </lineage>
</organism>
<dbReference type="AlphaFoldDB" id="C7NM65"/>
<dbReference type="EMBL" id="CP001687">
    <property type="protein sequence ID" value="ACV11273.1"/>
    <property type="molecule type" value="Genomic_DNA"/>
</dbReference>
<dbReference type="GO" id="GO:0005886">
    <property type="term" value="C:plasma membrane"/>
    <property type="evidence" value="ECO:0007669"/>
    <property type="project" value="UniProtKB-SubCell"/>
</dbReference>
<evidence type="ECO:0000256" key="7">
    <source>
        <dbReference type="SAM" id="MobiDB-lite"/>
    </source>
</evidence>
<feature type="transmembrane region" description="Helical" evidence="8">
    <location>
        <begin position="341"/>
        <end position="360"/>
    </location>
</feature>
<protein>
    <recommendedName>
        <fullName evidence="9">ABC3 transporter permease C-terminal domain-containing protein</fullName>
    </recommendedName>
</protein>
<feature type="transmembrane region" description="Helical" evidence="8">
    <location>
        <begin position="923"/>
        <end position="951"/>
    </location>
</feature>
<evidence type="ECO:0000256" key="2">
    <source>
        <dbReference type="ARBA" id="ARBA00022475"/>
    </source>
</evidence>
<dbReference type="HOGENOM" id="CLU_300091_0_0_2"/>
<name>C7NM65_HALUD</name>
<dbReference type="STRING" id="519442.Huta_1094"/>
<dbReference type="Proteomes" id="UP000002071">
    <property type="component" value="Chromosome"/>
</dbReference>
<evidence type="ECO:0000259" key="9">
    <source>
        <dbReference type="Pfam" id="PF02687"/>
    </source>
</evidence>
<proteinExistence type="inferred from homology"/>
<feature type="domain" description="ABC3 transporter permease C-terminal" evidence="9">
    <location>
        <begin position="836"/>
        <end position="945"/>
    </location>
</feature>
<keyword evidence="2" id="KW-1003">Cell membrane</keyword>
<feature type="compositionally biased region" description="Basic and acidic residues" evidence="7">
    <location>
        <begin position="694"/>
        <end position="704"/>
    </location>
</feature>
<evidence type="ECO:0000256" key="1">
    <source>
        <dbReference type="ARBA" id="ARBA00004651"/>
    </source>
</evidence>
<feature type="transmembrane region" description="Helical" evidence="8">
    <location>
        <begin position="276"/>
        <end position="298"/>
    </location>
</feature>
<feature type="region of interest" description="Disordered" evidence="7">
    <location>
        <begin position="694"/>
        <end position="720"/>
    </location>
</feature>
<dbReference type="GO" id="GO:0022857">
    <property type="term" value="F:transmembrane transporter activity"/>
    <property type="evidence" value="ECO:0007669"/>
    <property type="project" value="TreeGrafter"/>
</dbReference>
<comment type="subcellular location">
    <subcellularLocation>
        <location evidence="1">Cell membrane</location>
        <topology evidence="1">Multi-pass membrane protein</topology>
    </subcellularLocation>
</comment>
<comment type="similarity">
    <text evidence="6">Belongs to the ABC-4 integral membrane protein family.</text>
</comment>
<feature type="transmembrane region" description="Helical" evidence="8">
    <location>
        <begin position="829"/>
        <end position="852"/>
    </location>
</feature>
<keyword evidence="11" id="KW-1185">Reference proteome</keyword>
<accession>C7NM65</accession>
<evidence type="ECO:0000256" key="5">
    <source>
        <dbReference type="ARBA" id="ARBA00023136"/>
    </source>
</evidence>
<dbReference type="Pfam" id="PF02687">
    <property type="entry name" value="FtsX"/>
    <property type="match status" value="2"/>
</dbReference>
<evidence type="ECO:0000256" key="3">
    <source>
        <dbReference type="ARBA" id="ARBA00022692"/>
    </source>
</evidence>
<feature type="transmembrane region" description="Helical" evidence="8">
    <location>
        <begin position="892"/>
        <end position="917"/>
    </location>
</feature>
<evidence type="ECO:0000313" key="10">
    <source>
        <dbReference type="EMBL" id="ACV11273.1"/>
    </source>
</evidence>
<keyword evidence="3 8" id="KW-0812">Transmembrane</keyword>
<dbReference type="InterPro" id="IPR050250">
    <property type="entry name" value="Macrolide_Exporter_MacB"/>
</dbReference>
<dbReference type="SUPFAM" id="SSF49464">
    <property type="entry name" value="Carboxypeptidase regulatory domain-like"/>
    <property type="match status" value="1"/>
</dbReference>
<evidence type="ECO:0000313" key="11">
    <source>
        <dbReference type="Proteomes" id="UP000002071"/>
    </source>
</evidence>
<evidence type="ECO:0000256" key="6">
    <source>
        <dbReference type="ARBA" id="ARBA00038076"/>
    </source>
</evidence>
<feature type="transmembrane region" description="Helical" evidence="8">
    <location>
        <begin position="233"/>
        <end position="256"/>
    </location>
</feature>
<keyword evidence="4 8" id="KW-1133">Transmembrane helix</keyword>
<feature type="domain" description="ABC3 transporter permease C-terminal" evidence="9">
    <location>
        <begin position="184"/>
        <end position="307"/>
    </location>
</feature>
<sequence length="969" mass="99669">MVVIGVSIAFLTGSALLLVSGTEQLQTIAADFDTTGYVTGYRSAELAARAGRDAVFPIATVPIDGTNATVLGVPPGANETIAAATPATGLASALTNGVATADVGATTGVDQVRIAGRQHVEMIPDSWYLAERGLVDQLDPDGAVVIDTGTDAIERASDRDAIPLRGAARFFVSGAQEALSLFGVIVAGVAGLVGVIVFSVTRMSVQDRAKTIRIVRATGATPRAVRALFTARATIVTVVGVAIGYAVGLIAARVAVNASVFLGVPVSLDLSLSRPALGVLVPLYLGVVLLGAIAGYLASRPVSRIPPAAIRSSGGGDPTTGGWIREWIPGWVDLTLLRFRAVIPTIATITVFLTLLVVLVSTGTAVAPMVDSGDATIVEPGSVHPVASSVPESFATVLEDRGIDASPEILLFPIVDGEPTLARGVDFSSFANVSGASLVTGRAPRSADEAVVGESLAARRNLSVGDTVLVGGSTRSAFTRTTIVGSYDAPGIYESHLLVPLPTARDLSTRAPGQVHVVRATRLPAAGSGIDVVDVSAPATVVRNRSFQTTVTAVNVGRTNATRTVSIRVANTSRNVTLAIPPGERTERTTTLSVARPGIWSIRAGSATQSIAVRQPNALQVRFPSAVRVGASPRVAVSTAAGEPVDNATVTLGNRTVQTDSAGVARITVPPGADTLTVTADSRTVTESVTAISDRVDRDDRSGGDGRPLVSVSIQPESPGFRVQPTARIHLENPWNRTVAPELTISGPTSSHDRTVSLDPGETTTVSAQLSRNPPGEYDVTVTDDTDTELARTTMVVTGNERLVAALATHGERGSTPFSRAVSLVFGNLTLLVGAVAGLGALMTVGGLTAIFSRGVHARRRTIGIYRATGATPGQVFVLVLRDAGVIGTVSLLVAFPLTYLLLACLSSAGVLSVFGVAIQPVFAPWIVVLGTAIVLALVGLGAALATATLVRTAPARTLLGERTGGIER</sequence>
<feature type="transmembrane region" description="Helical" evidence="8">
    <location>
        <begin position="178"/>
        <end position="200"/>
    </location>
</feature>